<accession>A0AAU9X1C5</accession>
<protein>
    <submittedName>
        <fullName evidence="1">Uncharacterized protein</fullName>
    </submittedName>
</protein>
<sequence>MRGERIKLHENVPDHGLLKKWFTMKVDLLVQDYLMTERGNDKEVLSFERFQQPKSVEDEEKSVYNAVPKATAYKTKWLFEVFEKWKQNRLVKSCTLEPGGLFTTRNKEYKLWTRPL</sequence>
<comment type="caution">
    <text evidence="1">The sequence shown here is derived from an EMBL/GenBank/DDBJ whole genome shotgun (WGS) entry which is preliminary data.</text>
</comment>
<proteinExistence type="predicted"/>
<dbReference type="AlphaFoldDB" id="A0AAU9X1C5"/>
<evidence type="ECO:0000313" key="2">
    <source>
        <dbReference type="Proteomes" id="UP001159428"/>
    </source>
</evidence>
<reference evidence="1 2" key="1">
    <citation type="submission" date="2022-05" db="EMBL/GenBank/DDBJ databases">
        <authorList>
            <consortium name="Genoscope - CEA"/>
            <person name="William W."/>
        </authorList>
    </citation>
    <scope>NUCLEOTIDE SEQUENCE [LARGE SCALE GENOMIC DNA]</scope>
</reference>
<keyword evidence="2" id="KW-1185">Reference proteome</keyword>
<organism evidence="1 2">
    <name type="scientific">Pocillopora meandrina</name>
    <dbReference type="NCBI Taxonomy" id="46732"/>
    <lineage>
        <taxon>Eukaryota</taxon>
        <taxon>Metazoa</taxon>
        <taxon>Cnidaria</taxon>
        <taxon>Anthozoa</taxon>
        <taxon>Hexacorallia</taxon>
        <taxon>Scleractinia</taxon>
        <taxon>Astrocoeniina</taxon>
        <taxon>Pocilloporidae</taxon>
        <taxon>Pocillopora</taxon>
    </lineage>
</organism>
<name>A0AAU9X1C5_9CNID</name>
<gene>
    <name evidence="1" type="ORF">PMEA_00014554</name>
</gene>
<dbReference type="Proteomes" id="UP001159428">
    <property type="component" value="Unassembled WGS sequence"/>
</dbReference>
<dbReference type="EMBL" id="CALNXJ010000026">
    <property type="protein sequence ID" value="CAH3132200.1"/>
    <property type="molecule type" value="Genomic_DNA"/>
</dbReference>
<evidence type="ECO:0000313" key="1">
    <source>
        <dbReference type="EMBL" id="CAH3132200.1"/>
    </source>
</evidence>